<sequence>MENWDASGYASTSPHQSPSPPPLPYQVTINTTTITTLAPSSPAPLQLLTFDWLGNTAQEVEQDSNAYQRCDPQLLFTRDHPSDVS</sequence>
<feature type="region of interest" description="Disordered" evidence="1">
    <location>
        <begin position="1"/>
        <end position="24"/>
    </location>
</feature>
<organism evidence="2 3">
    <name type="scientific">Scylla paramamosain</name>
    <name type="common">Mud crab</name>
    <dbReference type="NCBI Taxonomy" id="85552"/>
    <lineage>
        <taxon>Eukaryota</taxon>
        <taxon>Metazoa</taxon>
        <taxon>Ecdysozoa</taxon>
        <taxon>Arthropoda</taxon>
        <taxon>Crustacea</taxon>
        <taxon>Multicrustacea</taxon>
        <taxon>Malacostraca</taxon>
        <taxon>Eumalacostraca</taxon>
        <taxon>Eucarida</taxon>
        <taxon>Decapoda</taxon>
        <taxon>Pleocyemata</taxon>
        <taxon>Brachyura</taxon>
        <taxon>Eubrachyura</taxon>
        <taxon>Portunoidea</taxon>
        <taxon>Portunidae</taxon>
        <taxon>Portuninae</taxon>
        <taxon>Scylla</taxon>
    </lineage>
</organism>
<reference evidence="2 3" key="1">
    <citation type="submission" date="2023-03" db="EMBL/GenBank/DDBJ databases">
        <title>High-quality genome of Scylla paramamosain provides insights in environmental adaptation.</title>
        <authorList>
            <person name="Zhang L."/>
        </authorList>
    </citation>
    <scope>NUCLEOTIDE SEQUENCE [LARGE SCALE GENOMIC DNA]</scope>
    <source>
        <strain evidence="2">LZ_2023a</strain>
        <tissue evidence="2">Muscle</tissue>
    </source>
</reference>
<dbReference type="Proteomes" id="UP001487740">
    <property type="component" value="Unassembled WGS sequence"/>
</dbReference>
<gene>
    <name evidence="2" type="ORF">O3P69_002466</name>
</gene>
<keyword evidence="3" id="KW-1185">Reference proteome</keyword>
<dbReference type="AlphaFoldDB" id="A0AAW0UKS6"/>
<evidence type="ECO:0000313" key="2">
    <source>
        <dbReference type="EMBL" id="KAK8400675.1"/>
    </source>
</evidence>
<dbReference type="EMBL" id="JARAKH010000009">
    <property type="protein sequence ID" value="KAK8400675.1"/>
    <property type="molecule type" value="Genomic_DNA"/>
</dbReference>
<evidence type="ECO:0000256" key="1">
    <source>
        <dbReference type="SAM" id="MobiDB-lite"/>
    </source>
</evidence>
<name>A0AAW0UKS6_SCYPA</name>
<protein>
    <submittedName>
        <fullName evidence="2">Uncharacterized protein</fullName>
    </submittedName>
</protein>
<accession>A0AAW0UKS6</accession>
<proteinExistence type="predicted"/>
<comment type="caution">
    <text evidence="2">The sequence shown here is derived from an EMBL/GenBank/DDBJ whole genome shotgun (WGS) entry which is preliminary data.</text>
</comment>
<evidence type="ECO:0000313" key="3">
    <source>
        <dbReference type="Proteomes" id="UP001487740"/>
    </source>
</evidence>